<reference evidence="2 3" key="2">
    <citation type="submission" date="2016-08" db="EMBL/GenBank/DDBJ databases">
        <title>Pervasive Adenine N6-methylation of Active Genes in Fungi.</title>
        <authorList>
            <consortium name="DOE Joint Genome Institute"/>
            <person name="Mondo S.J."/>
            <person name="Dannebaum R.O."/>
            <person name="Kuo R.C."/>
            <person name="Labutti K."/>
            <person name="Haridas S."/>
            <person name="Kuo A."/>
            <person name="Salamov A."/>
            <person name="Ahrendt S.R."/>
            <person name="Lipzen A."/>
            <person name="Sullivan W."/>
            <person name="Andreopoulos W.B."/>
            <person name="Clum A."/>
            <person name="Lindquist E."/>
            <person name="Daum C."/>
            <person name="Ramamoorthy G.K."/>
            <person name="Gryganskyi A."/>
            <person name="Culley D."/>
            <person name="Magnuson J.K."/>
            <person name="James T.Y."/>
            <person name="O'Malley M.A."/>
            <person name="Stajich J.E."/>
            <person name="Spatafora J.W."/>
            <person name="Visel A."/>
            <person name="Grigoriev I.V."/>
        </authorList>
    </citation>
    <scope>NUCLEOTIDE SEQUENCE [LARGE SCALE GENOMIC DNA]</scope>
    <source>
        <strain evidence="3">finn</strain>
    </source>
</reference>
<dbReference type="InterPro" id="IPR050309">
    <property type="entry name" value="Type-B_Carboxylest/Lipase"/>
</dbReference>
<dbReference type="AlphaFoldDB" id="A0A1Y1V0T6"/>
<dbReference type="Pfam" id="PF00135">
    <property type="entry name" value="COesterase"/>
    <property type="match status" value="2"/>
</dbReference>
<dbReference type="Proteomes" id="UP000193719">
    <property type="component" value="Unassembled WGS sequence"/>
</dbReference>
<dbReference type="Gene3D" id="3.40.50.1820">
    <property type="entry name" value="alpha/beta hydrolase"/>
    <property type="match status" value="2"/>
</dbReference>
<evidence type="ECO:0000259" key="1">
    <source>
        <dbReference type="Pfam" id="PF00135"/>
    </source>
</evidence>
<dbReference type="InterPro" id="IPR029058">
    <property type="entry name" value="AB_hydrolase_fold"/>
</dbReference>
<gene>
    <name evidence="2" type="ORF">BCR36DRAFT_586001</name>
</gene>
<dbReference type="STRING" id="1754191.A0A1Y1V0T6"/>
<dbReference type="EMBL" id="MCFH01000044">
    <property type="protein sequence ID" value="ORX44628.1"/>
    <property type="molecule type" value="Genomic_DNA"/>
</dbReference>
<feature type="domain" description="Carboxylesterase type B" evidence="1">
    <location>
        <begin position="3"/>
        <end position="142"/>
    </location>
</feature>
<name>A0A1Y1V0T6_9FUNG</name>
<reference evidence="2 3" key="1">
    <citation type="submission" date="2016-08" db="EMBL/GenBank/DDBJ databases">
        <title>Genomes of anaerobic fungi encode conserved fungal cellulosomes for biomass hydrolysis.</title>
        <authorList>
            <consortium name="DOE Joint Genome Institute"/>
            <person name="Haitjema C.H."/>
            <person name="Gilmore S.P."/>
            <person name="Henske J.K."/>
            <person name="Solomon K.V."/>
            <person name="De Groot R."/>
            <person name="Kuo A."/>
            <person name="Mondo S.J."/>
            <person name="Salamov A.A."/>
            <person name="Labutti K."/>
            <person name="Zhao Z."/>
            <person name="Chiniquy J."/>
            <person name="Barry K."/>
            <person name="Brewer H.M."/>
            <person name="Purvine S.O."/>
            <person name="Wright A.T."/>
            <person name="Boxma B."/>
            <person name="Van Alen T."/>
            <person name="Hackstein J.H."/>
            <person name="Baker S.E."/>
            <person name="Grigoriev I.V."/>
            <person name="O'Malley M.A."/>
        </authorList>
    </citation>
    <scope>NUCLEOTIDE SEQUENCE [LARGE SCALE GENOMIC DNA]</scope>
    <source>
        <strain evidence="3">finn</strain>
    </source>
</reference>
<protein>
    <submittedName>
        <fullName evidence="2">Alpha/beta-hydrolase</fullName>
    </submittedName>
</protein>
<evidence type="ECO:0000313" key="2">
    <source>
        <dbReference type="EMBL" id="ORX44628.1"/>
    </source>
</evidence>
<organism evidence="2 3">
    <name type="scientific">Piromyces finnis</name>
    <dbReference type="NCBI Taxonomy" id="1754191"/>
    <lineage>
        <taxon>Eukaryota</taxon>
        <taxon>Fungi</taxon>
        <taxon>Fungi incertae sedis</taxon>
        <taxon>Chytridiomycota</taxon>
        <taxon>Chytridiomycota incertae sedis</taxon>
        <taxon>Neocallimastigomycetes</taxon>
        <taxon>Neocallimastigales</taxon>
        <taxon>Neocallimastigaceae</taxon>
        <taxon>Piromyces</taxon>
    </lineage>
</organism>
<sequence>MTDLIVNTKYGKLQGFEKDGINCWYGVPYAKPPLGDLRFRRAVECEPWEGTKDCSKFGGRAHQFKLRKISETKADSEDCLYLNILRKNNDKKNLPVFVNIHGGYLYFLSAQDETYTSPTFAQDDLLYISVEYRLGPLGSLSVLSLMACPSAKGLFHKVIAQSGYPDSIHTKKSNKLVMDMFLDCLNIKAEEIEKIKTLDIKTLQIATDKLFSNIYKYPGAFWPSFVYDDLLPEDYRTLFGLFHECPKTKKEIKKMFELNNMSDKFDAIDDFYFKQKKGGDSSPTANFAKDYMFLLGSLEVADIVSQNNQDVWMYRFDYMPILFRAIGLKATHGIDISMTFLDNEYSMNTLWFLTRPSSRKLLYNMVHKSFANFAKTGNPNGDQLSVTWEKYDVEKRKTLLIDKKPSVVENPEKEIIDLWKNVIQTHTFYK</sequence>
<feature type="domain" description="Carboxylesterase type B" evidence="1">
    <location>
        <begin position="254"/>
        <end position="419"/>
    </location>
</feature>
<dbReference type="SUPFAM" id="SSF53474">
    <property type="entry name" value="alpha/beta-Hydrolases"/>
    <property type="match status" value="1"/>
</dbReference>
<accession>A0A1Y1V0T6</accession>
<dbReference type="InterPro" id="IPR002018">
    <property type="entry name" value="CarbesteraseB"/>
</dbReference>
<evidence type="ECO:0000313" key="3">
    <source>
        <dbReference type="Proteomes" id="UP000193719"/>
    </source>
</evidence>
<dbReference type="OrthoDB" id="2134434at2759"/>
<comment type="caution">
    <text evidence="2">The sequence shown here is derived from an EMBL/GenBank/DDBJ whole genome shotgun (WGS) entry which is preliminary data.</text>
</comment>
<dbReference type="PANTHER" id="PTHR11559">
    <property type="entry name" value="CARBOXYLESTERASE"/>
    <property type="match status" value="1"/>
</dbReference>
<keyword evidence="3" id="KW-1185">Reference proteome</keyword>
<proteinExistence type="predicted"/>
<keyword evidence="2" id="KW-0378">Hydrolase</keyword>
<dbReference type="GO" id="GO:0016787">
    <property type="term" value="F:hydrolase activity"/>
    <property type="evidence" value="ECO:0007669"/>
    <property type="project" value="UniProtKB-KW"/>
</dbReference>